<organism evidence="1 2">
    <name type="scientific">Symbiodinium necroappetens</name>
    <dbReference type="NCBI Taxonomy" id="1628268"/>
    <lineage>
        <taxon>Eukaryota</taxon>
        <taxon>Sar</taxon>
        <taxon>Alveolata</taxon>
        <taxon>Dinophyceae</taxon>
        <taxon>Suessiales</taxon>
        <taxon>Symbiodiniaceae</taxon>
        <taxon>Symbiodinium</taxon>
    </lineage>
</organism>
<evidence type="ECO:0000313" key="2">
    <source>
        <dbReference type="Proteomes" id="UP000601435"/>
    </source>
</evidence>
<evidence type="ECO:0000313" key="1">
    <source>
        <dbReference type="EMBL" id="CAE7252906.1"/>
    </source>
</evidence>
<accession>A0A812M680</accession>
<comment type="caution">
    <text evidence="1">The sequence shown here is derived from an EMBL/GenBank/DDBJ whole genome shotgun (WGS) entry which is preliminary data.</text>
</comment>
<dbReference type="AlphaFoldDB" id="A0A812M680"/>
<dbReference type="EMBL" id="CAJNJA010010015">
    <property type="protein sequence ID" value="CAE7252906.1"/>
    <property type="molecule type" value="Genomic_DNA"/>
</dbReference>
<name>A0A812M680_9DINO</name>
<dbReference type="Proteomes" id="UP000601435">
    <property type="component" value="Unassembled WGS sequence"/>
</dbReference>
<sequence>MGHIWGHLQEEFQARHGHAGFPVVHEDAEACKIITDKLKKTPVLVSSRLFGCLAAADARWVCSAEQAWHTERLKAVRHCQPESLDVEPYPTIVRVLEASVGKVHPLPKLKLVSTRVLDEVSVLDYGGLAAFELRGFEAVGQAHLCGTYEECRNCLGHGRPIFKKRGGSSGDLYIFWTNGWLLSGMPLEYLHRCTYPGRYADCLYQNWWGESCCDWSVWDGCAWNACITTVKPVGSSRTGRMKQSKLILNALAIKDLLQPSSSENRKGWVIRLFNMLFDAVLHDFKHVAKLQLPPAIEREAQESLMGEMMDLDLHTFQRHVDKLLGVDRASVIRGRLTEWLEGDSDEEDADDPVEQHARKLIREQIELGVLRVNPKYNDSLAWVGDAVLDASLGLLGVESGLRPRELDQLRQRLFCTKRMSCDVSALGWKRIREAAERREQRVGELTMEQKAELTRIYDRILSNATVPRAEDPVREHSFLSEIRMSVKEARASASNIALRTREWLDYSDGGSYANKTEPTAGNDVTYIPKLVVCHGFLHGTCRHGLAAKPILVSFFSGVLASMAAAAALTTCPVQRSHGERVTPQVILNC</sequence>
<proteinExistence type="predicted"/>
<dbReference type="OrthoDB" id="424252at2759"/>
<keyword evidence="2" id="KW-1185">Reference proteome</keyword>
<protein>
    <submittedName>
        <fullName evidence="1">YwqA protein</fullName>
    </submittedName>
</protein>
<gene>
    <name evidence="1" type="primary">ywqA</name>
    <name evidence="1" type="ORF">SNEC2469_LOCUS5344</name>
</gene>
<reference evidence="1" key="1">
    <citation type="submission" date="2021-02" db="EMBL/GenBank/DDBJ databases">
        <authorList>
            <person name="Dougan E. K."/>
            <person name="Rhodes N."/>
            <person name="Thang M."/>
            <person name="Chan C."/>
        </authorList>
    </citation>
    <scope>NUCLEOTIDE SEQUENCE</scope>
</reference>